<organism evidence="1">
    <name type="scientific">Ophidiomyces ophidiicola</name>
    <dbReference type="NCBI Taxonomy" id="1387563"/>
    <lineage>
        <taxon>Eukaryota</taxon>
        <taxon>Fungi</taxon>
        <taxon>Dikarya</taxon>
        <taxon>Ascomycota</taxon>
        <taxon>Pezizomycotina</taxon>
        <taxon>Eurotiomycetes</taxon>
        <taxon>Eurotiomycetidae</taxon>
        <taxon>Onygenales</taxon>
        <taxon>Onygenaceae</taxon>
        <taxon>Ophidiomyces</taxon>
    </lineage>
</organism>
<proteinExistence type="predicted"/>
<evidence type="ECO:0000313" key="1">
    <source>
        <dbReference type="EMBL" id="KAI2381772.1"/>
    </source>
</evidence>
<reference evidence="1" key="1">
    <citation type="journal article" date="2022" name="bioRxiv">
        <title>Population genetic analysis of Ophidiomyces ophidiicola, the causative agent of snake fungal disease, indicates recent introductions to the USA.</title>
        <authorList>
            <person name="Ladner J.T."/>
            <person name="Palmer J.M."/>
            <person name="Ettinger C.L."/>
            <person name="Stajich J.E."/>
            <person name="Farrell T.M."/>
            <person name="Glorioso B.M."/>
            <person name="Lawson B."/>
            <person name="Price S.J."/>
            <person name="Stengle A.G."/>
            <person name="Grear D.A."/>
            <person name="Lorch J.M."/>
        </authorList>
    </citation>
    <scope>NUCLEOTIDE SEQUENCE</scope>
    <source>
        <strain evidence="1">NWHC 24266-5</strain>
    </source>
</reference>
<protein>
    <submittedName>
        <fullName evidence="1">Uncharacterized protein</fullName>
    </submittedName>
</protein>
<comment type="caution">
    <text evidence="1">The sequence shown here is derived from an EMBL/GenBank/DDBJ whole genome shotgun (WGS) entry which is preliminary data.</text>
</comment>
<accession>A0ACB8UN49</accession>
<dbReference type="EMBL" id="JALBCA010000176">
    <property type="protein sequence ID" value="KAI2381772.1"/>
    <property type="molecule type" value="Genomic_DNA"/>
</dbReference>
<sequence length="523" mass="60311">MDEITRHRIGKEVEHFIASIDCSAVCALASSFHPQKKLCRIFDEKKKGAFNVCFPVEFLEDPGNEDTIRERWMVRIPLLPRLAFPDEKLRAEIATMKFIAEKTTIPIPCLRGYSISKDNILGLPLMLLNFVDGEMLVKVNLLKLPAPRRRHLYSQLGNIYLQLFQHQFDHIGALTLDSNDDNWVFERNRPLSVYMNEQSLAGAEPCRYISPNQIYHSTIDYVLMVHQALLDDFHRVPGSISSEVDAHAYLYNIYQLRQFLMEWVKPELNHGPFVLMHGDLRSANILVDEDLNITSVLDWEWTHTIPQQMFVPPSWLTGCELIGVTKQYARLSYEARVFDFEMETSDVEHTYHPKCCDIDELPLTKLWNKKFGSPDIFIAHGLMQPHYFGNVFTSVLDHDYYRQDIAHRKRVDEFFAMEIRQPELEAVRQKLDELELFKNECNSLGIKIDTNNYNKLENDVIPLGSNLESQGHKSSSLSNVMKGWFSGYRTEFSLLAGGPSPQYWVAGVTLGLACSVIIACQWK</sequence>
<gene>
    <name evidence="1" type="ORF">LOY88_006594</name>
</gene>
<name>A0ACB8UN49_9EURO</name>